<protein>
    <submittedName>
        <fullName evidence="1">6499_t:CDS:1</fullName>
    </submittedName>
</protein>
<dbReference type="Proteomes" id="UP000789405">
    <property type="component" value="Unassembled WGS sequence"/>
</dbReference>
<name>A0A9N9J386_9GLOM</name>
<comment type="caution">
    <text evidence="1">The sequence shown here is derived from an EMBL/GenBank/DDBJ whole genome shotgun (WGS) entry which is preliminary data.</text>
</comment>
<accession>A0A9N9J386</accession>
<feature type="non-terminal residue" evidence="1">
    <location>
        <position position="1"/>
    </location>
</feature>
<organism evidence="1 2">
    <name type="scientific">Dentiscutata erythropus</name>
    <dbReference type="NCBI Taxonomy" id="1348616"/>
    <lineage>
        <taxon>Eukaryota</taxon>
        <taxon>Fungi</taxon>
        <taxon>Fungi incertae sedis</taxon>
        <taxon>Mucoromycota</taxon>
        <taxon>Glomeromycotina</taxon>
        <taxon>Glomeromycetes</taxon>
        <taxon>Diversisporales</taxon>
        <taxon>Gigasporaceae</taxon>
        <taxon>Dentiscutata</taxon>
    </lineage>
</organism>
<evidence type="ECO:0000313" key="2">
    <source>
        <dbReference type="Proteomes" id="UP000789405"/>
    </source>
</evidence>
<gene>
    <name evidence="1" type="ORF">DERYTH_LOCUS17989</name>
</gene>
<sequence length="78" mass="9132">DEICLESYKFRYSNLVHLILNHELFDFGLFYTSIKRNFDENLVNWLIGHVDIGAMRSRSESYVIKKSILRPGIVVLAL</sequence>
<dbReference type="EMBL" id="CAJVPY010017650">
    <property type="protein sequence ID" value="CAG8762955.1"/>
    <property type="molecule type" value="Genomic_DNA"/>
</dbReference>
<proteinExistence type="predicted"/>
<evidence type="ECO:0000313" key="1">
    <source>
        <dbReference type="EMBL" id="CAG8762955.1"/>
    </source>
</evidence>
<keyword evidence="2" id="KW-1185">Reference proteome</keyword>
<reference evidence="1" key="1">
    <citation type="submission" date="2021-06" db="EMBL/GenBank/DDBJ databases">
        <authorList>
            <person name="Kallberg Y."/>
            <person name="Tangrot J."/>
            <person name="Rosling A."/>
        </authorList>
    </citation>
    <scope>NUCLEOTIDE SEQUENCE</scope>
    <source>
        <strain evidence="1">MA453B</strain>
    </source>
</reference>
<dbReference type="AlphaFoldDB" id="A0A9N9J386"/>